<evidence type="ECO:0000256" key="4">
    <source>
        <dbReference type="ARBA" id="ARBA00022989"/>
    </source>
</evidence>
<gene>
    <name evidence="7" type="ORF">SAMN05443245_3846</name>
</gene>
<feature type="transmembrane region" description="Helical" evidence="6">
    <location>
        <begin position="169"/>
        <end position="192"/>
    </location>
</feature>
<comment type="subcellular location">
    <subcellularLocation>
        <location evidence="1">Cell membrane</location>
        <topology evidence="1">Multi-pass membrane protein</topology>
    </subcellularLocation>
</comment>
<proteinExistence type="predicted"/>
<feature type="transmembrane region" description="Helical" evidence="6">
    <location>
        <begin position="213"/>
        <end position="234"/>
    </location>
</feature>
<feature type="transmembrane region" description="Helical" evidence="6">
    <location>
        <begin position="84"/>
        <end position="109"/>
    </location>
</feature>
<feature type="transmembrane region" description="Helical" evidence="6">
    <location>
        <begin position="280"/>
        <end position="302"/>
    </location>
</feature>
<dbReference type="CDD" id="cd03801">
    <property type="entry name" value="GT4_PimA-like"/>
    <property type="match status" value="1"/>
</dbReference>
<keyword evidence="8" id="KW-1185">Reference proteome</keyword>
<dbReference type="Pfam" id="PF01943">
    <property type="entry name" value="Polysacc_synt"/>
    <property type="match status" value="1"/>
</dbReference>
<evidence type="ECO:0000256" key="5">
    <source>
        <dbReference type="ARBA" id="ARBA00023136"/>
    </source>
</evidence>
<dbReference type="SUPFAM" id="SSF53756">
    <property type="entry name" value="UDP-Glycosyltransferase/glycogen phosphorylase"/>
    <property type="match status" value="1"/>
</dbReference>
<organism evidence="7 8">
    <name type="scientific">Paraburkholderia fungorum</name>
    <dbReference type="NCBI Taxonomy" id="134537"/>
    <lineage>
        <taxon>Bacteria</taxon>
        <taxon>Pseudomonadati</taxon>
        <taxon>Pseudomonadota</taxon>
        <taxon>Betaproteobacteria</taxon>
        <taxon>Burkholderiales</taxon>
        <taxon>Burkholderiaceae</taxon>
        <taxon>Paraburkholderia</taxon>
    </lineage>
</organism>
<evidence type="ECO:0000256" key="1">
    <source>
        <dbReference type="ARBA" id="ARBA00004651"/>
    </source>
</evidence>
<reference evidence="8" key="1">
    <citation type="submission" date="2016-10" db="EMBL/GenBank/DDBJ databases">
        <authorList>
            <person name="Varghese N."/>
            <person name="Submissions S."/>
        </authorList>
    </citation>
    <scope>NUCLEOTIDE SEQUENCE [LARGE SCALE GENOMIC DNA]</scope>
    <source>
        <strain evidence="8">GAS106B</strain>
    </source>
</reference>
<sequence>MRMLRGMSYSILTNVAGLLGPLVTVPYVLRVLGPEAYGRAVHALILSTWITSVLVLGMSNYCTRQYSSRLLQSASDGDHELSGLVSLQIFAACIGTLLHIIVIAIAFIGEGKPDPIYLIYVGVTLLSFLNVDWFFYVADRMDIFFWRTASLRLASIAVLFYAVRTKSDVMTYAAISAIFIVLPNVVSFIFVVRRHPLRFDVSAYKRLAAARYFLANASVGSIYQFADQFLMGILSTKENLAYLNVCKQILAVANMVVGSASRVLMPAAVHAFARGRRRAYICKTASVCGATVILLALGMWLFGGPAIRFFAGPKFDAASDHMALLAAIFVATSVAVYIDTQVSIPLHRERFTTVSNTFVAVISVTIFLAFLHRVGFASALLGLLGGETVGVFVMLYLHSSSSAQVAGEKKLNRFATVFDDFDEQHFHKDVGCIPALYSRLKFGQTSIIIYRRKKAALSVPPEFTADLTLVELGARSKAIFYAKALAYLWGNKEITVVNLYHFSKENLFFFELLRLIRPDITRYLKLDMDLRSLAWITTRRIGFGAFKSKVSLFMAGRIDLISAETQAIFRPLRDHASAFRRNLFFMPNGIWAEHASSTSKVEQREKVILCVGRIGTAQKNNELAIDAFCKLERREGWRIVFAGPVEPDFEAMIDGLLTKRPDLACAIELTGPLDKTHLYALYAKASVFCLTSRWEGFALVLSEAAYFGNYIVTTDVGGAREITDNGRFGTIVENGTTDGFAQVFQAIVDGKIDLETMRGDQQAYCASQMTWESLVALLQSRIRSHTTQNGRT</sequence>
<dbReference type="EMBL" id="FNKP01000002">
    <property type="protein sequence ID" value="SDR24158.1"/>
    <property type="molecule type" value="Genomic_DNA"/>
</dbReference>
<protein>
    <submittedName>
        <fullName evidence="7">Membrane protein involved in the export of O-antigen and teichoic acid</fullName>
    </submittedName>
</protein>
<feature type="transmembrane region" description="Helical" evidence="6">
    <location>
        <begin position="144"/>
        <end position="163"/>
    </location>
</feature>
<feature type="transmembrane region" description="Helical" evidence="6">
    <location>
        <begin position="7"/>
        <end position="29"/>
    </location>
</feature>
<feature type="transmembrane region" description="Helical" evidence="6">
    <location>
        <begin position="249"/>
        <end position="273"/>
    </location>
</feature>
<accession>A0A1H1HG70</accession>
<dbReference type="Gene3D" id="3.40.50.2000">
    <property type="entry name" value="Glycogen Phosphorylase B"/>
    <property type="match status" value="2"/>
</dbReference>
<dbReference type="InterPro" id="IPR050833">
    <property type="entry name" value="Poly_Biosynth_Transport"/>
</dbReference>
<dbReference type="AlphaFoldDB" id="A0A1H1HG70"/>
<dbReference type="PANTHER" id="PTHR30250">
    <property type="entry name" value="PST FAMILY PREDICTED COLANIC ACID TRANSPORTER"/>
    <property type="match status" value="1"/>
</dbReference>
<dbReference type="Pfam" id="PF13692">
    <property type="entry name" value="Glyco_trans_1_4"/>
    <property type="match status" value="1"/>
</dbReference>
<dbReference type="PANTHER" id="PTHR30250:SF11">
    <property type="entry name" value="O-ANTIGEN TRANSPORTER-RELATED"/>
    <property type="match status" value="1"/>
</dbReference>
<feature type="transmembrane region" description="Helical" evidence="6">
    <location>
        <begin position="41"/>
        <end position="63"/>
    </location>
</feature>
<evidence type="ECO:0000256" key="6">
    <source>
        <dbReference type="SAM" id="Phobius"/>
    </source>
</evidence>
<evidence type="ECO:0000313" key="7">
    <source>
        <dbReference type="EMBL" id="SDR24158.1"/>
    </source>
</evidence>
<name>A0A1H1HG70_9BURK</name>
<evidence type="ECO:0000256" key="3">
    <source>
        <dbReference type="ARBA" id="ARBA00022692"/>
    </source>
</evidence>
<feature type="transmembrane region" description="Helical" evidence="6">
    <location>
        <begin position="351"/>
        <end position="370"/>
    </location>
</feature>
<evidence type="ECO:0000313" key="8">
    <source>
        <dbReference type="Proteomes" id="UP000183487"/>
    </source>
</evidence>
<keyword evidence="4 6" id="KW-1133">Transmembrane helix</keyword>
<dbReference type="OrthoDB" id="9772485at2"/>
<dbReference type="Proteomes" id="UP000183487">
    <property type="component" value="Unassembled WGS sequence"/>
</dbReference>
<dbReference type="GO" id="GO:0005886">
    <property type="term" value="C:plasma membrane"/>
    <property type="evidence" value="ECO:0007669"/>
    <property type="project" value="UniProtKB-SubCell"/>
</dbReference>
<keyword evidence="5 6" id="KW-0472">Membrane</keyword>
<keyword evidence="3 6" id="KW-0812">Transmembrane</keyword>
<feature type="transmembrane region" description="Helical" evidence="6">
    <location>
        <begin position="322"/>
        <end position="339"/>
    </location>
</feature>
<evidence type="ECO:0000256" key="2">
    <source>
        <dbReference type="ARBA" id="ARBA00022475"/>
    </source>
</evidence>
<keyword evidence="2" id="KW-1003">Cell membrane</keyword>
<dbReference type="InterPro" id="IPR002797">
    <property type="entry name" value="Polysacc_synth"/>
</dbReference>
<feature type="transmembrane region" description="Helical" evidence="6">
    <location>
        <begin position="115"/>
        <end position="137"/>
    </location>
</feature>